<proteinExistence type="predicted"/>
<comment type="caution">
    <text evidence="1">The sequence shown here is derived from an EMBL/GenBank/DDBJ whole genome shotgun (WGS) entry which is preliminary data.</text>
</comment>
<accession>A0A2L2XFJ4</accession>
<dbReference type="AlphaFoldDB" id="A0A2L2XFJ4"/>
<name>A0A2L2XFJ4_9FIRM</name>
<reference evidence="2" key="1">
    <citation type="submission" date="2018-02" db="EMBL/GenBank/DDBJ databases">
        <title>Genome sequence of Desulfocucumis palustris strain NAW-5.</title>
        <authorList>
            <person name="Watanabe M."/>
            <person name="Kojima H."/>
            <person name="Fukui M."/>
        </authorList>
    </citation>
    <scope>NUCLEOTIDE SEQUENCE [LARGE SCALE GENOMIC DNA]</scope>
    <source>
        <strain evidence="2">NAW-5</strain>
    </source>
</reference>
<keyword evidence="2" id="KW-1185">Reference proteome</keyword>
<gene>
    <name evidence="1" type="ORF">DCCM_4116</name>
</gene>
<sequence length="42" mass="5294">MLINLIFFRCRRFYYLLDSFFFGSFLNKYINFQNYRLLAIIV</sequence>
<protein>
    <submittedName>
        <fullName evidence="1">Uncharacterized protein</fullName>
    </submittedName>
</protein>
<dbReference type="EMBL" id="BFAV01000155">
    <property type="protein sequence ID" value="GBF34995.1"/>
    <property type="molecule type" value="Genomic_DNA"/>
</dbReference>
<dbReference type="Proteomes" id="UP000239549">
    <property type="component" value="Unassembled WGS sequence"/>
</dbReference>
<evidence type="ECO:0000313" key="2">
    <source>
        <dbReference type="Proteomes" id="UP000239549"/>
    </source>
</evidence>
<organism evidence="1 2">
    <name type="scientific">Desulfocucumis palustris</name>
    <dbReference type="NCBI Taxonomy" id="1898651"/>
    <lineage>
        <taxon>Bacteria</taxon>
        <taxon>Bacillati</taxon>
        <taxon>Bacillota</taxon>
        <taxon>Clostridia</taxon>
        <taxon>Eubacteriales</taxon>
        <taxon>Desulfocucumaceae</taxon>
        <taxon>Desulfocucumis</taxon>
    </lineage>
</organism>
<evidence type="ECO:0000313" key="1">
    <source>
        <dbReference type="EMBL" id="GBF34995.1"/>
    </source>
</evidence>